<dbReference type="Gene3D" id="3.60.21.10">
    <property type="match status" value="1"/>
</dbReference>
<evidence type="ECO:0000256" key="3">
    <source>
        <dbReference type="SAM" id="Phobius"/>
    </source>
</evidence>
<dbReference type="InterPro" id="IPR052169">
    <property type="entry name" value="CW_Biosynth-Accessory"/>
</dbReference>
<sequence>MRQQRRQEHQKRQRIIAGLSVALLAITFGVIYLVIQATSIPEQRLTAESTKPTKPMQESSSSTETKPEVKTITVTASGDMLYHTPVYLSAYDGKRYDFDNDFEQVKPLIASADLALGDFEGTINPNKPLGGFPLFNAPIDAVASIKDAGFDVIDLAHNHILDTGIEGVKTTAAAFHDQGLATIGVTVDNSGILVKEVNGIKVALLAYAYGFNGLEESLTQAEYDTYLKDLSLDKVEAEIKEAETLADITIVMPQSGVEYSLEPTEEQQTVYRKMIDFGADIIFGGHPHVAEPTEIIEKDGEKKFIIYSMGNLLSNQRYETVNNNYWTERGVIPEVEITKQGVRTYLSKIALHPTWVSKEPIPDRTYYDPEYGVLQAFDFQVYLAEDYLPDGQYAKRVPEEKRQRIETAYHEMLELLDLKWEQQKENQND</sequence>
<dbReference type="EMBL" id="JBFDTB010000008">
    <property type="protein sequence ID" value="MEW3465781.1"/>
    <property type="molecule type" value="Genomic_DNA"/>
</dbReference>
<evidence type="ECO:0000256" key="2">
    <source>
        <dbReference type="SAM" id="MobiDB-lite"/>
    </source>
</evidence>
<dbReference type="SUPFAM" id="SSF56300">
    <property type="entry name" value="Metallo-dependent phosphatases"/>
    <property type="match status" value="1"/>
</dbReference>
<feature type="transmembrane region" description="Helical" evidence="3">
    <location>
        <begin position="15"/>
        <end position="35"/>
    </location>
</feature>
<dbReference type="Pfam" id="PF09587">
    <property type="entry name" value="PGA_cap"/>
    <property type="match status" value="1"/>
</dbReference>
<keyword evidence="3" id="KW-0812">Transmembrane</keyword>
<gene>
    <name evidence="5" type="ORF">AB1I55_06710</name>
</gene>
<feature type="domain" description="Capsule synthesis protein CapA" evidence="4">
    <location>
        <begin position="73"/>
        <end position="316"/>
    </location>
</feature>
<comment type="caution">
    <text evidence="5">The sequence shown here is derived from an EMBL/GenBank/DDBJ whole genome shotgun (WGS) entry which is preliminary data.</text>
</comment>
<evidence type="ECO:0000256" key="1">
    <source>
        <dbReference type="ARBA" id="ARBA00005662"/>
    </source>
</evidence>
<feature type="compositionally biased region" description="Polar residues" evidence="2">
    <location>
        <begin position="46"/>
        <end position="64"/>
    </location>
</feature>
<dbReference type="InterPro" id="IPR029052">
    <property type="entry name" value="Metallo-depent_PP-like"/>
</dbReference>
<dbReference type="PANTHER" id="PTHR33393:SF12">
    <property type="entry name" value="CAPSULE BIOSYNTHESIS PROTEIN CAPA"/>
    <property type="match status" value="1"/>
</dbReference>
<protein>
    <submittedName>
        <fullName evidence="5">CapA family protein</fullName>
        <ecNumber evidence="5">3.1.-.-</ecNumber>
    </submittedName>
</protein>
<organism evidence="5 6">
    <name type="scientific">Enterococcus entomosocium</name>
    <dbReference type="NCBI Taxonomy" id="3034352"/>
    <lineage>
        <taxon>Bacteria</taxon>
        <taxon>Bacillati</taxon>
        <taxon>Bacillota</taxon>
        <taxon>Bacilli</taxon>
        <taxon>Lactobacillales</taxon>
        <taxon>Enterococcaceae</taxon>
        <taxon>Enterococcus</taxon>
    </lineage>
</organism>
<comment type="similarity">
    <text evidence="1">Belongs to the CapA family.</text>
</comment>
<keyword evidence="6" id="KW-1185">Reference proteome</keyword>
<keyword evidence="5" id="KW-0378">Hydrolase</keyword>
<evidence type="ECO:0000313" key="6">
    <source>
        <dbReference type="Proteomes" id="UP001554047"/>
    </source>
</evidence>
<dbReference type="PANTHER" id="PTHR33393">
    <property type="entry name" value="POLYGLUTAMINE SYNTHESIS ACCESSORY PROTEIN RV0574C-RELATED"/>
    <property type="match status" value="1"/>
</dbReference>
<dbReference type="SMART" id="SM00854">
    <property type="entry name" value="PGA_cap"/>
    <property type="match status" value="1"/>
</dbReference>
<dbReference type="InterPro" id="IPR019079">
    <property type="entry name" value="Capsule_synth_CapA"/>
</dbReference>
<evidence type="ECO:0000313" key="5">
    <source>
        <dbReference type="EMBL" id="MEW3465781.1"/>
    </source>
</evidence>
<dbReference type="CDD" id="cd07381">
    <property type="entry name" value="MPP_CapA"/>
    <property type="match status" value="1"/>
</dbReference>
<feature type="region of interest" description="Disordered" evidence="2">
    <location>
        <begin position="46"/>
        <end position="68"/>
    </location>
</feature>
<keyword evidence="3" id="KW-1133">Transmembrane helix</keyword>
<accession>A0ABV3MBE6</accession>
<name>A0ABV3MBE6_9ENTE</name>
<evidence type="ECO:0000259" key="4">
    <source>
        <dbReference type="SMART" id="SM00854"/>
    </source>
</evidence>
<proteinExistence type="inferred from homology"/>
<dbReference type="GO" id="GO:0016787">
    <property type="term" value="F:hydrolase activity"/>
    <property type="evidence" value="ECO:0007669"/>
    <property type="project" value="UniProtKB-KW"/>
</dbReference>
<dbReference type="Proteomes" id="UP001554047">
    <property type="component" value="Unassembled WGS sequence"/>
</dbReference>
<keyword evidence="3" id="KW-0472">Membrane</keyword>
<dbReference type="EC" id="3.1.-.-" evidence="5"/>
<dbReference type="RefSeq" id="WP_196044112.1">
    <property type="nucleotide sequence ID" value="NZ_JBDKDV010000022.1"/>
</dbReference>
<reference evidence="5 6" key="1">
    <citation type="submission" date="2024-05" db="EMBL/GenBank/DDBJ databases">
        <title>Human gut microbiome strain richness.</title>
        <authorList>
            <person name="Chen-Liaw A."/>
        </authorList>
    </citation>
    <scope>NUCLEOTIDE SEQUENCE [LARGE SCALE GENOMIC DNA]</scope>
    <source>
        <strain evidence="5 6">J1100102st1_G3_J1100102_180507</strain>
    </source>
</reference>